<dbReference type="EMBL" id="JACCHL010000001">
    <property type="protein sequence ID" value="NYH53422.1"/>
    <property type="molecule type" value="Genomic_DNA"/>
</dbReference>
<reference evidence="3 4" key="1">
    <citation type="submission" date="2020-07" db="EMBL/GenBank/DDBJ databases">
        <title>Sequencing the genomes of 1000 actinobacteria strains.</title>
        <authorList>
            <person name="Klenk H.-P."/>
        </authorList>
    </citation>
    <scope>NUCLEOTIDE SEQUENCE [LARGE SCALE GENOMIC DNA]</scope>
    <source>
        <strain evidence="3 4">DSM 45278</strain>
    </source>
</reference>
<keyword evidence="3" id="KW-0255">Endonuclease</keyword>
<evidence type="ECO:0000313" key="3">
    <source>
        <dbReference type="EMBL" id="NYH53422.1"/>
    </source>
</evidence>
<protein>
    <submittedName>
        <fullName evidence="3">Uma2 family endonuclease</fullName>
    </submittedName>
</protein>
<evidence type="ECO:0000259" key="2">
    <source>
        <dbReference type="Pfam" id="PF05685"/>
    </source>
</evidence>
<keyword evidence="3" id="KW-0378">Hydrolase</keyword>
<dbReference type="GO" id="GO:0004519">
    <property type="term" value="F:endonuclease activity"/>
    <property type="evidence" value="ECO:0007669"/>
    <property type="project" value="UniProtKB-KW"/>
</dbReference>
<dbReference type="CDD" id="cd06260">
    <property type="entry name" value="DUF820-like"/>
    <property type="match status" value="1"/>
</dbReference>
<feature type="region of interest" description="Disordered" evidence="1">
    <location>
        <begin position="1"/>
        <end position="26"/>
    </location>
</feature>
<accession>A0A7Y9XCS4</accession>
<gene>
    <name evidence="3" type="ORF">HNR06_003011</name>
</gene>
<dbReference type="InterPro" id="IPR012296">
    <property type="entry name" value="Nuclease_put_TT1808"/>
</dbReference>
<feature type="domain" description="Putative restriction endonuclease" evidence="2">
    <location>
        <begin position="39"/>
        <end position="202"/>
    </location>
</feature>
<dbReference type="Gene3D" id="3.90.1570.10">
    <property type="entry name" value="tt1808, chain A"/>
    <property type="match status" value="1"/>
</dbReference>
<dbReference type="SUPFAM" id="SSF52980">
    <property type="entry name" value="Restriction endonuclease-like"/>
    <property type="match status" value="1"/>
</dbReference>
<evidence type="ECO:0000313" key="4">
    <source>
        <dbReference type="Proteomes" id="UP000584931"/>
    </source>
</evidence>
<dbReference type="Pfam" id="PF05685">
    <property type="entry name" value="Uma2"/>
    <property type="match status" value="1"/>
</dbReference>
<evidence type="ECO:0000256" key="1">
    <source>
        <dbReference type="SAM" id="MobiDB-lite"/>
    </source>
</evidence>
<sequence>MAMATALKWAQESTPEASMTAEPLPDWFMPPPGGWTADDMDDLPPGVPRMELIDGALIVTPPQTRFHARVMGNLSHALREVSPPGVTADLEITVKLGKRQRPEPDVLVYREPEDPHEADNRTCCSPDEVLLVVEIVSEESEDRDRVTKPDKYALAGIPHFWRIERERGEPVVHVYELDGIKEPRYIPVTIARERLKLDVPFPVDIDVKALAR</sequence>
<dbReference type="InterPro" id="IPR008538">
    <property type="entry name" value="Uma2"/>
</dbReference>
<dbReference type="InterPro" id="IPR011335">
    <property type="entry name" value="Restrct_endonuc-II-like"/>
</dbReference>
<proteinExistence type="predicted"/>
<organism evidence="3 4">
    <name type="scientific">Nocardiopsis sinuspersici</name>
    <dbReference type="NCBI Taxonomy" id="501010"/>
    <lineage>
        <taxon>Bacteria</taxon>
        <taxon>Bacillati</taxon>
        <taxon>Actinomycetota</taxon>
        <taxon>Actinomycetes</taxon>
        <taxon>Streptosporangiales</taxon>
        <taxon>Nocardiopsidaceae</taxon>
        <taxon>Nocardiopsis</taxon>
    </lineage>
</organism>
<keyword evidence="3" id="KW-0540">Nuclease</keyword>
<dbReference type="Proteomes" id="UP000584931">
    <property type="component" value="Unassembled WGS sequence"/>
</dbReference>
<comment type="caution">
    <text evidence="3">The sequence shown here is derived from an EMBL/GenBank/DDBJ whole genome shotgun (WGS) entry which is preliminary data.</text>
</comment>
<dbReference type="PANTHER" id="PTHR35400">
    <property type="entry name" value="SLR1083 PROTEIN"/>
    <property type="match status" value="1"/>
</dbReference>
<dbReference type="PANTHER" id="PTHR35400:SF3">
    <property type="entry name" value="SLL1072 PROTEIN"/>
    <property type="match status" value="1"/>
</dbReference>
<name>A0A7Y9XCS4_9ACTN</name>
<dbReference type="AlphaFoldDB" id="A0A7Y9XCS4"/>